<dbReference type="Gene3D" id="3.40.1280.10">
    <property type="match status" value="1"/>
</dbReference>
<evidence type="ECO:0000313" key="4">
    <source>
        <dbReference type="EMBL" id="QYF48340.1"/>
    </source>
</evidence>
<dbReference type="Pfam" id="PF00588">
    <property type="entry name" value="SpoU_methylase"/>
    <property type="match status" value="1"/>
</dbReference>
<evidence type="ECO:0000256" key="2">
    <source>
        <dbReference type="ARBA" id="ARBA00022679"/>
    </source>
</evidence>
<dbReference type="InterPro" id="IPR029026">
    <property type="entry name" value="tRNA_m1G_MTases_N"/>
</dbReference>
<sequence>MQLEQLNRALSYTETEFLKLSVKMRHTWAARTLRYYHLKAKDTLYRRIESWLELPLLDLQDIKALCDRYHFHLAQIGQSWQEHNLFASHQKSDIDSDIPFLQIGVYLDNIRSAFNVGSIIRTVEAFRLGPIYFAKQTPYIDNPKVQKTSMFTFDKVSCYQNRSLKQLPKPLIALETVPNAPSLFDFTFPKEFTLLLGNEEYGLSDRALSMADQALQIPLYGFKQSLNVASAFAIVAAVISNQQRRKSCFIR</sequence>
<accession>A0ABX8V5M3</accession>
<keyword evidence="5" id="KW-1185">Reference proteome</keyword>
<dbReference type="InterPro" id="IPR001537">
    <property type="entry name" value="SpoU_MeTrfase"/>
</dbReference>
<name>A0ABX8V5M3_9BACT</name>
<dbReference type="PANTHER" id="PTHR43191">
    <property type="entry name" value="RRNA METHYLTRANSFERASE 3"/>
    <property type="match status" value="1"/>
</dbReference>
<dbReference type="GO" id="GO:0141100">
    <property type="term" value="F:tRNA (guanine(18)-2'-O)-methyltransferase activity"/>
    <property type="evidence" value="ECO:0007669"/>
    <property type="project" value="UniProtKB-EC"/>
</dbReference>
<reference evidence="4 5" key="1">
    <citation type="journal article" date="2022" name="bioRxiv">
        <title>Ecology and evolution of chlamydial symbionts of arthropods.</title>
        <authorList>
            <person name="Halter T."/>
            <person name="Koestlbacher S."/>
            <person name="Collingro A."/>
            <person name="Sixt B.S."/>
            <person name="Toenshoff E.R."/>
            <person name="Hendrickx F."/>
            <person name="Kostanjsek R."/>
            <person name="Horn M."/>
        </authorList>
    </citation>
    <scope>NUCLEOTIDE SEQUENCE [LARGE SCALE GENOMIC DNA]</scope>
    <source>
        <strain evidence="4">W744xW776</strain>
    </source>
</reference>
<feature type="domain" description="tRNA/rRNA methyltransferase SpoU type" evidence="3">
    <location>
        <begin position="104"/>
        <end position="236"/>
    </location>
</feature>
<keyword evidence="1 4" id="KW-0489">Methyltransferase</keyword>
<dbReference type="SUPFAM" id="SSF75217">
    <property type="entry name" value="alpha/beta knot"/>
    <property type="match status" value="1"/>
</dbReference>
<dbReference type="RefSeq" id="WP_215216889.1">
    <property type="nucleotide sequence ID" value="NZ_CP075587.1"/>
</dbReference>
<proteinExistence type="predicted"/>
<dbReference type="Proteomes" id="UP000826014">
    <property type="component" value="Chromosome"/>
</dbReference>
<dbReference type="PANTHER" id="PTHR43191:SF7">
    <property type="entry name" value="OBP33PEP LIKE PROTEIN"/>
    <property type="match status" value="1"/>
</dbReference>
<evidence type="ECO:0000256" key="1">
    <source>
        <dbReference type="ARBA" id="ARBA00022603"/>
    </source>
</evidence>
<dbReference type="InterPro" id="IPR029028">
    <property type="entry name" value="Alpha/beta_knot_MTases"/>
</dbReference>
<dbReference type="InterPro" id="IPR051259">
    <property type="entry name" value="rRNA_Methyltransferase"/>
</dbReference>
<gene>
    <name evidence="4" type="ORF">RHABOEDO_000478</name>
</gene>
<dbReference type="EMBL" id="CP075587">
    <property type="protein sequence ID" value="QYF48340.1"/>
    <property type="molecule type" value="Genomic_DNA"/>
</dbReference>
<evidence type="ECO:0000259" key="3">
    <source>
        <dbReference type="Pfam" id="PF00588"/>
    </source>
</evidence>
<dbReference type="EC" id="2.1.1.34" evidence="4"/>
<organism evidence="4 5">
    <name type="scientific">Candidatus Rhabdochlamydia oedothoracis</name>
    <dbReference type="NCBI Taxonomy" id="2720720"/>
    <lineage>
        <taxon>Bacteria</taxon>
        <taxon>Pseudomonadati</taxon>
        <taxon>Chlamydiota</taxon>
        <taxon>Chlamydiia</taxon>
        <taxon>Parachlamydiales</taxon>
        <taxon>Candidatus Rhabdochlamydiaceae</taxon>
        <taxon>Candidatus Rhabdochlamydia</taxon>
    </lineage>
</organism>
<dbReference type="GO" id="GO:0032259">
    <property type="term" value="P:methylation"/>
    <property type="evidence" value="ECO:0007669"/>
    <property type="project" value="UniProtKB-KW"/>
</dbReference>
<protein>
    <submittedName>
        <fullName evidence="4">tRNA (Guanosine(18)-2'-O)-methyltransferase</fullName>
        <ecNumber evidence="4">2.1.1.34</ecNumber>
    </submittedName>
</protein>
<keyword evidence="2 4" id="KW-0808">Transferase</keyword>
<evidence type="ECO:0000313" key="5">
    <source>
        <dbReference type="Proteomes" id="UP000826014"/>
    </source>
</evidence>